<sequence length="336" mass="36089">MDSTSMPTGKKILITGATGLVARTAAETLAEHNEVWCLGRFSDPEVERRLQDRGIRTWRWDMARDGLDEVPDDFTHVLHAAVERGAGDFEEVVAVNSVATGRLMTHCRAAEAFLFLSTSAVYAPQALDHRYTESDPLGTESAFLPTYPVGKVATEGAVRALAVTLGLPTTIARLNVAYGPHGHGGLPVIFHRLMLAGEPVAVPHDGQHHCSPIHTDDIARHVPGLWAAATVPAAVVNWGGDEVVGVRDLMTYVSELTGVPVDFVPSDATRAVVAYDATRRRSLVGDCERSWRDGVRQVLEAHFPGSVVAGPEAVAGPEVVARPDVAVGPKREVFHP</sequence>
<dbReference type="InterPro" id="IPR001509">
    <property type="entry name" value="Epimerase_deHydtase"/>
</dbReference>
<feature type="domain" description="NAD-dependent epimerase/dehydratase" evidence="2">
    <location>
        <begin position="12"/>
        <end position="221"/>
    </location>
</feature>
<proteinExistence type="inferred from homology"/>
<evidence type="ECO:0000256" key="1">
    <source>
        <dbReference type="ARBA" id="ARBA00007637"/>
    </source>
</evidence>
<reference evidence="3 4" key="1">
    <citation type="submission" date="2016-07" db="EMBL/GenBank/DDBJ databases">
        <title>Draft genome of Streptomyces diastatochromogenes.</title>
        <authorList>
            <person name="Podduturi R."/>
            <person name="Lukassen M.B."/>
            <person name="Clausen N."/>
            <person name="Nielsen J.L."/>
            <person name="Jorgensen N.O."/>
        </authorList>
    </citation>
    <scope>NUCLEOTIDE SEQUENCE [LARGE SCALE GENOMIC DNA]</scope>
    <source>
        <strain evidence="3 4">DSM 40608</strain>
    </source>
</reference>
<keyword evidence="4" id="KW-1185">Reference proteome</keyword>
<dbReference type="Proteomes" id="UP000215483">
    <property type="component" value="Unassembled WGS sequence"/>
</dbReference>
<dbReference type="SUPFAM" id="SSF51735">
    <property type="entry name" value="NAD(P)-binding Rossmann-fold domains"/>
    <property type="match status" value="1"/>
</dbReference>
<dbReference type="Gene3D" id="3.40.50.720">
    <property type="entry name" value="NAD(P)-binding Rossmann-like Domain"/>
    <property type="match status" value="1"/>
</dbReference>
<dbReference type="EMBL" id="MCGQ01000020">
    <property type="protein sequence ID" value="OXY93061.1"/>
    <property type="molecule type" value="Genomic_DNA"/>
</dbReference>
<dbReference type="PANTHER" id="PTHR43000">
    <property type="entry name" value="DTDP-D-GLUCOSE 4,6-DEHYDRATASE-RELATED"/>
    <property type="match status" value="1"/>
</dbReference>
<dbReference type="InterPro" id="IPR036291">
    <property type="entry name" value="NAD(P)-bd_dom_sf"/>
</dbReference>
<accession>A0A233SBN7</accession>
<name>A0A233SBN7_STRDA</name>
<dbReference type="AlphaFoldDB" id="A0A233SBN7"/>
<dbReference type="Pfam" id="PF01370">
    <property type="entry name" value="Epimerase"/>
    <property type="match status" value="1"/>
</dbReference>
<comment type="similarity">
    <text evidence="1">Belongs to the NAD(P)-dependent epimerase/dehydratase family.</text>
</comment>
<protein>
    <submittedName>
        <fullName evidence="3">Dehydratase</fullName>
    </submittedName>
</protein>
<gene>
    <name evidence="3" type="ORF">BEK98_22785</name>
</gene>
<evidence type="ECO:0000313" key="3">
    <source>
        <dbReference type="EMBL" id="OXY93061.1"/>
    </source>
</evidence>
<dbReference type="CDD" id="cd08946">
    <property type="entry name" value="SDR_e"/>
    <property type="match status" value="1"/>
</dbReference>
<evidence type="ECO:0000259" key="2">
    <source>
        <dbReference type="Pfam" id="PF01370"/>
    </source>
</evidence>
<evidence type="ECO:0000313" key="4">
    <source>
        <dbReference type="Proteomes" id="UP000215483"/>
    </source>
</evidence>
<organism evidence="3 4">
    <name type="scientific">Streptomyces diastatochromogenes</name>
    <dbReference type="NCBI Taxonomy" id="42236"/>
    <lineage>
        <taxon>Bacteria</taxon>
        <taxon>Bacillati</taxon>
        <taxon>Actinomycetota</taxon>
        <taxon>Actinomycetes</taxon>
        <taxon>Kitasatosporales</taxon>
        <taxon>Streptomycetaceae</taxon>
        <taxon>Streptomyces</taxon>
    </lineage>
</organism>
<comment type="caution">
    <text evidence="3">The sequence shown here is derived from an EMBL/GenBank/DDBJ whole genome shotgun (WGS) entry which is preliminary data.</text>
</comment>
<dbReference type="RefSeq" id="WP_244201943.1">
    <property type="nucleotide sequence ID" value="NZ_MCGQ01000020.1"/>
</dbReference>